<evidence type="ECO:0000313" key="1">
    <source>
        <dbReference type="EMBL" id="KAH7841662.1"/>
    </source>
</evidence>
<evidence type="ECO:0000313" key="2">
    <source>
        <dbReference type="Proteomes" id="UP000828048"/>
    </source>
</evidence>
<comment type="caution">
    <text evidence="1">The sequence shown here is derived from an EMBL/GenBank/DDBJ whole genome shotgun (WGS) entry which is preliminary data.</text>
</comment>
<reference evidence="1 2" key="1">
    <citation type="journal article" date="2021" name="Hortic Res">
        <title>High-quality reference genome and annotation aids understanding of berry development for evergreen blueberry (Vaccinium darrowii).</title>
        <authorList>
            <person name="Yu J."/>
            <person name="Hulse-Kemp A.M."/>
            <person name="Babiker E."/>
            <person name="Staton M."/>
        </authorList>
    </citation>
    <scope>NUCLEOTIDE SEQUENCE [LARGE SCALE GENOMIC DNA]</scope>
    <source>
        <strain evidence="2">cv. NJ 8807/NJ 8810</strain>
        <tissue evidence="1">Young leaf</tissue>
    </source>
</reference>
<dbReference type="EMBL" id="CM037160">
    <property type="protein sequence ID" value="KAH7841662.1"/>
    <property type="molecule type" value="Genomic_DNA"/>
</dbReference>
<sequence>MYEEEEEGGEEDSDDGFGSMDEEEEEEGHDQTLNKKKVFRPLKGREEPVFCNGMGLENAIKDLLPAIEQRHCVRHLHNNFKNAGFADQALKDKMWNLARTSYVGKFNFLMEQLEKEDPVAFAWLSNQARNPCHWSRMVKRRDFANKSIDDLGPKIQKKIEKIKSRYGDYLIIPCGKGEFEAKHIHWGQYSVNLQKQTCSCRRWDLTGIPCEHGALVIAMEGGLVEDYVSDWYSKNTFLTSYNHILHPMNGQEMWEKSGKPPIEPPEFKRQTGRPRKSRRREANEPPKNPFKLSRVGVKMTCKKCGKQGHNVRTCKAPGQVNAANNPREMTSKRGTTSRKINANRGTTSQQPPRRSFRPPQMRPTCTPPTINAQHQQ</sequence>
<keyword evidence="2" id="KW-1185">Reference proteome</keyword>
<dbReference type="Proteomes" id="UP000828048">
    <property type="component" value="Chromosome 10"/>
</dbReference>
<gene>
    <name evidence="1" type="ORF">Vadar_032772</name>
</gene>
<proteinExistence type="predicted"/>
<protein>
    <submittedName>
        <fullName evidence="1">Uncharacterized protein</fullName>
    </submittedName>
</protein>
<name>A0ACB7XLM2_9ERIC</name>
<accession>A0ACB7XLM2</accession>
<organism evidence="1 2">
    <name type="scientific">Vaccinium darrowii</name>
    <dbReference type="NCBI Taxonomy" id="229202"/>
    <lineage>
        <taxon>Eukaryota</taxon>
        <taxon>Viridiplantae</taxon>
        <taxon>Streptophyta</taxon>
        <taxon>Embryophyta</taxon>
        <taxon>Tracheophyta</taxon>
        <taxon>Spermatophyta</taxon>
        <taxon>Magnoliopsida</taxon>
        <taxon>eudicotyledons</taxon>
        <taxon>Gunneridae</taxon>
        <taxon>Pentapetalae</taxon>
        <taxon>asterids</taxon>
        <taxon>Ericales</taxon>
        <taxon>Ericaceae</taxon>
        <taxon>Vaccinioideae</taxon>
        <taxon>Vaccinieae</taxon>
        <taxon>Vaccinium</taxon>
    </lineage>
</organism>